<sequence length="162" mass="17664">MVEEKLKYTDIIVEKKPPIGYITINRPEKRNALGLETGGACEQLAQAFLEMKEDPEMRAFIIKGAGDCFTAGFDLGGYDQGIYKPREKGIWKGHELEPLAEISAVGPLASNPEAAYPTAPLLWGDGLWDNPKPSIALVHSFCLGAGLWLINQCDIVYAAPTS</sequence>
<reference evidence="1" key="1">
    <citation type="journal article" date="2014" name="Front. Microbiol.">
        <title>High frequency of phylogenetically diverse reductive dehalogenase-homologous genes in deep subseafloor sedimentary metagenomes.</title>
        <authorList>
            <person name="Kawai M."/>
            <person name="Futagami T."/>
            <person name="Toyoda A."/>
            <person name="Takaki Y."/>
            <person name="Nishi S."/>
            <person name="Hori S."/>
            <person name="Arai W."/>
            <person name="Tsubouchi T."/>
            <person name="Morono Y."/>
            <person name="Uchiyama I."/>
            <person name="Ito T."/>
            <person name="Fujiyama A."/>
            <person name="Inagaki F."/>
            <person name="Takami H."/>
        </authorList>
    </citation>
    <scope>NUCLEOTIDE SEQUENCE</scope>
    <source>
        <strain evidence="1">Expedition CK06-06</strain>
    </source>
</reference>
<evidence type="ECO:0000313" key="1">
    <source>
        <dbReference type="EMBL" id="GAI15277.1"/>
    </source>
</evidence>
<dbReference type="PANTHER" id="PTHR43149">
    <property type="entry name" value="ENOYL-COA HYDRATASE"/>
    <property type="match status" value="1"/>
</dbReference>
<dbReference type="GO" id="GO:0016853">
    <property type="term" value="F:isomerase activity"/>
    <property type="evidence" value="ECO:0007669"/>
    <property type="project" value="InterPro"/>
</dbReference>
<feature type="non-terminal residue" evidence="1">
    <location>
        <position position="162"/>
    </location>
</feature>
<organism evidence="1">
    <name type="scientific">marine sediment metagenome</name>
    <dbReference type="NCBI Taxonomy" id="412755"/>
    <lineage>
        <taxon>unclassified sequences</taxon>
        <taxon>metagenomes</taxon>
        <taxon>ecological metagenomes</taxon>
    </lineage>
</organism>
<dbReference type="CDD" id="cd06558">
    <property type="entry name" value="crotonase-like"/>
    <property type="match status" value="1"/>
</dbReference>
<dbReference type="InterPro" id="IPR001753">
    <property type="entry name" value="Enoyl-CoA_hydra/iso"/>
</dbReference>
<name>X1L7G4_9ZZZZ</name>
<comment type="caution">
    <text evidence="1">The sequence shown here is derived from an EMBL/GenBank/DDBJ whole genome shotgun (WGS) entry which is preliminary data.</text>
</comment>
<evidence type="ECO:0008006" key="2">
    <source>
        <dbReference type="Google" id="ProtNLM"/>
    </source>
</evidence>
<dbReference type="AlphaFoldDB" id="X1L7G4"/>
<proteinExistence type="predicted"/>
<dbReference type="EMBL" id="BARV01010691">
    <property type="protein sequence ID" value="GAI15277.1"/>
    <property type="molecule type" value="Genomic_DNA"/>
</dbReference>
<accession>X1L7G4</accession>
<protein>
    <recommendedName>
        <fullName evidence="2">Enoyl-CoA hydratase/isomerase family protein</fullName>
    </recommendedName>
</protein>
<dbReference type="SUPFAM" id="SSF52096">
    <property type="entry name" value="ClpP/crotonase"/>
    <property type="match status" value="1"/>
</dbReference>
<dbReference type="InterPro" id="IPR029045">
    <property type="entry name" value="ClpP/crotonase-like_dom_sf"/>
</dbReference>
<dbReference type="InterPro" id="IPR045002">
    <property type="entry name" value="Ech1-like"/>
</dbReference>
<gene>
    <name evidence="1" type="ORF">S06H3_20607</name>
</gene>
<dbReference type="Gene3D" id="3.90.226.10">
    <property type="entry name" value="2-enoyl-CoA Hydratase, Chain A, domain 1"/>
    <property type="match status" value="1"/>
</dbReference>
<dbReference type="Pfam" id="PF00378">
    <property type="entry name" value="ECH_1"/>
    <property type="match status" value="1"/>
</dbReference>